<dbReference type="Gene3D" id="3.40.50.2000">
    <property type="entry name" value="Glycogen Phosphorylase B"/>
    <property type="match status" value="1"/>
</dbReference>
<protein>
    <submittedName>
        <fullName evidence="1">Uncharacterized protein</fullName>
    </submittedName>
</protein>
<evidence type="ECO:0000313" key="1">
    <source>
        <dbReference type="EMBL" id="PIS22614.1"/>
    </source>
</evidence>
<accession>A0A2H0XCF6</accession>
<name>A0A2H0XCF6_UNCKA</name>
<evidence type="ECO:0000313" key="2">
    <source>
        <dbReference type="Proteomes" id="UP000231252"/>
    </source>
</evidence>
<organism evidence="1 2">
    <name type="scientific">candidate division WWE3 bacterium CG08_land_8_20_14_0_20_41_10</name>
    <dbReference type="NCBI Taxonomy" id="1975085"/>
    <lineage>
        <taxon>Bacteria</taxon>
        <taxon>Katanobacteria</taxon>
    </lineage>
</organism>
<dbReference type="EMBL" id="PEYU01000017">
    <property type="protein sequence ID" value="PIS22614.1"/>
    <property type="molecule type" value="Genomic_DNA"/>
</dbReference>
<proteinExistence type="predicted"/>
<dbReference type="AlphaFoldDB" id="A0A2H0XCF6"/>
<gene>
    <name evidence="1" type="ORF">COT50_01025</name>
</gene>
<comment type="caution">
    <text evidence="1">The sequence shown here is derived from an EMBL/GenBank/DDBJ whole genome shotgun (WGS) entry which is preliminary data.</text>
</comment>
<reference evidence="2" key="1">
    <citation type="submission" date="2017-09" db="EMBL/GenBank/DDBJ databases">
        <title>Depth-based differentiation of microbial function through sediment-hosted aquifers and enrichment of novel symbionts in the deep terrestrial subsurface.</title>
        <authorList>
            <person name="Probst A.J."/>
            <person name="Ladd B."/>
            <person name="Jarett J.K."/>
            <person name="Geller-Mcgrath D.E."/>
            <person name="Sieber C.M.K."/>
            <person name="Emerson J.B."/>
            <person name="Anantharaman K."/>
            <person name="Thomas B.C."/>
            <person name="Malmstrom R."/>
            <person name="Stieglmeier M."/>
            <person name="Klingl A."/>
            <person name="Woyke T."/>
            <person name="Ryan C.M."/>
            <person name="Banfield J.F."/>
        </authorList>
    </citation>
    <scope>NUCLEOTIDE SEQUENCE [LARGE SCALE GENOMIC DNA]</scope>
</reference>
<feature type="non-terminal residue" evidence="1">
    <location>
        <position position="1"/>
    </location>
</feature>
<dbReference type="SUPFAM" id="SSF53756">
    <property type="entry name" value="UDP-Glycosyltransferase/glycogen phosphorylase"/>
    <property type="match status" value="1"/>
</dbReference>
<dbReference type="Proteomes" id="UP000231252">
    <property type="component" value="Unassembled WGS sequence"/>
</dbReference>
<sequence length="81" mass="9351">HRSGGPLEIVNDGITGMFFDELDAEKLSQKIVEFDKNINAEVYDSEKARESTKKFSAERFKQEFGDFVALKWEEKQHARIA</sequence>